<evidence type="ECO:0000313" key="2">
    <source>
        <dbReference type="Proteomes" id="UP000649075"/>
    </source>
</evidence>
<dbReference type="Proteomes" id="UP000649075">
    <property type="component" value="Unassembled WGS sequence"/>
</dbReference>
<keyword evidence="2" id="KW-1185">Reference proteome</keyword>
<protein>
    <submittedName>
        <fullName evidence="1">Uncharacterized protein</fullName>
    </submittedName>
</protein>
<dbReference type="EMBL" id="JACRWH010000017">
    <property type="protein sequence ID" value="MBC6012246.1"/>
    <property type="molecule type" value="Genomic_DNA"/>
</dbReference>
<accession>A0ABR7KHN6</accession>
<comment type="caution">
    <text evidence="1">The sequence shown here is derived from an EMBL/GenBank/DDBJ whole genome shotgun (WGS) entry which is preliminary data.</text>
</comment>
<organism evidence="1 2">
    <name type="scientific">Holdemanella hominis</name>
    <dbReference type="NCBI Taxonomy" id="2764327"/>
    <lineage>
        <taxon>Bacteria</taxon>
        <taxon>Bacillati</taxon>
        <taxon>Bacillota</taxon>
        <taxon>Erysipelotrichia</taxon>
        <taxon>Erysipelotrichales</taxon>
        <taxon>Erysipelotrichaceae</taxon>
        <taxon>Holdemanella</taxon>
    </lineage>
</organism>
<proteinExistence type="predicted"/>
<sequence>MNKEEVKQMEKEVQQKVDEWIKTEEESGDIVQRVKVAAYCHEDYTAIKELYCH</sequence>
<dbReference type="RefSeq" id="WP_186998970.1">
    <property type="nucleotide sequence ID" value="NZ_JACRWH010000017.1"/>
</dbReference>
<gene>
    <name evidence="1" type="ORF">H8911_05735</name>
</gene>
<evidence type="ECO:0000313" key="1">
    <source>
        <dbReference type="EMBL" id="MBC6012246.1"/>
    </source>
</evidence>
<reference evidence="1 2" key="1">
    <citation type="submission" date="2020-08" db="EMBL/GenBank/DDBJ databases">
        <authorList>
            <person name="Liu C."/>
            <person name="Sun Q."/>
        </authorList>
    </citation>
    <scope>NUCLEOTIDE SEQUENCE [LARGE SCALE GENOMIC DNA]</scope>
    <source>
        <strain evidence="1 2">L34</strain>
    </source>
</reference>
<name>A0ABR7KHN6_9FIRM</name>